<evidence type="ECO:0000259" key="3">
    <source>
        <dbReference type="PROSITE" id="PS01031"/>
    </source>
</evidence>
<dbReference type="InterPro" id="IPR008978">
    <property type="entry name" value="HSP20-like_chaperone"/>
</dbReference>
<gene>
    <name evidence="4" type="ORF">H9846_07550</name>
</gene>
<proteinExistence type="inferred from homology"/>
<reference evidence="4" key="2">
    <citation type="submission" date="2021-04" db="EMBL/GenBank/DDBJ databases">
        <authorList>
            <person name="Gilroy R."/>
        </authorList>
    </citation>
    <scope>NUCLEOTIDE SEQUENCE</scope>
    <source>
        <strain evidence="4">ChiHecec2B26-7398</strain>
    </source>
</reference>
<dbReference type="EMBL" id="DXEI01000115">
    <property type="protein sequence ID" value="HIX95298.1"/>
    <property type="molecule type" value="Genomic_DNA"/>
</dbReference>
<dbReference type="Proteomes" id="UP000886751">
    <property type="component" value="Unassembled WGS sequence"/>
</dbReference>
<dbReference type="PANTHER" id="PTHR11527">
    <property type="entry name" value="HEAT-SHOCK PROTEIN 20 FAMILY MEMBER"/>
    <property type="match status" value="1"/>
</dbReference>
<organism evidence="4 5">
    <name type="scientific">Candidatus Gemmiger excrementipullorum</name>
    <dbReference type="NCBI Taxonomy" id="2838610"/>
    <lineage>
        <taxon>Bacteria</taxon>
        <taxon>Bacillati</taxon>
        <taxon>Bacillota</taxon>
        <taxon>Clostridia</taxon>
        <taxon>Eubacteriales</taxon>
        <taxon>Gemmiger</taxon>
    </lineage>
</organism>
<evidence type="ECO:0000313" key="5">
    <source>
        <dbReference type="Proteomes" id="UP000886751"/>
    </source>
</evidence>
<feature type="domain" description="SHSP" evidence="3">
    <location>
        <begin position="38"/>
        <end position="155"/>
    </location>
</feature>
<reference evidence="4" key="1">
    <citation type="journal article" date="2021" name="PeerJ">
        <title>Extensive microbial diversity within the chicken gut microbiome revealed by metagenomics and culture.</title>
        <authorList>
            <person name="Gilroy R."/>
            <person name="Ravi A."/>
            <person name="Getino M."/>
            <person name="Pursley I."/>
            <person name="Horton D.L."/>
            <person name="Alikhan N.F."/>
            <person name="Baker D."/>
            <person name="Gharbi K."/>
            <person name="Hall N."/>
            <person name="Watson M."/>
            <person name="Adriaenssens E.M."/>
            <person name="Foster-Nyarko E."/>
            <person name="Jarju S."/>
            <person name="Secka A."/>
            <person name="Antonio M."/>
            <person name="Oren A."/>
            <person name="Chaudhuri R.R."/>
            <person name="La Ragione R."/>
            <person name="Hildebrand F."/>
            <person name="Pallen M.J."/>
        </authorList>
    </citation>
    <scope>NUCLEOTIDE SEQUENCE</scope>
    <source>
        <strain evidence="4">ChiHecec2B26-7398</strain>
    </source>
</reference>
<sequence>MMMVPYFHDALLDDWFHDDWDRAFDRAFRDMSPRQVFGKRSANVMKTDVRETDAGYDVFIDLPGFKKEDVKLDLHNGYLTITANRDGSHDEQDRNGRYIRQERYTGSCARSFYVGEELKPEDVKARFENGILTLSLPKAEAKQLPEKKPTEIEIL</sequence>
<evidence type="ECO:0000313" key="4">
    <source>
        <dbReference type="EMBL" id="HIX95298.1"/>
    </source>
</evidence>
<comment type="similarity">
    <text evidence="1 2">Belongs to the small heat shock protein (HSP20) family.</text>
</comment>
<dbReference type="CDD" id="cd06471">
    <property type="entry name" value="ACD_LpsHSP_like"/>
    <property type="match status" value="1"/>
</dbReference>
<dbReference type="Gene3D" id="2.60.40.790">
    <property type="match status" value="1"/>
</dbReference>
<evidence type="ECO:0000256" key="2">
    <source>
        <dbReference type="RuleBase" id="RU003616"/>
    </source>
</evidence>
<dbReference type="Pfam" id="PF00011">
    <property type="entry name" value="HSP20"/>
    <property type="match status" value="1"/>
</dbReference>
<dbReference type="InterPro" id="IPR031107">
    <property type="entry name" value="Small_HSP"/>
</dbReference>
<comment type="caution">
    <text evidence="4">The sequence shown here is derived from an EMBL/GenBank/DDBJ whole genome shotgun (WGS) entry which is preliminary data.</text>
</comment>
<protein>
    <submittedName>
        <fullName evidence="4">Hsp20/alpha crystallin family protein</fullName>
    </submittedName>
</protein>
<dbReference type="AlphaFoldDB" id="A0A9D1Y152"/>
<dbReference type="SUPFAM" id="SSF49764">
    <property type="entry name" value="HSP20-like chaperones"/>
    <property type="match status" value="1"/>
</dbReference>
<name>A0A9D1Y152_9FIRM</name>
<accession>A0A9D1Y152</accession>
<dbReference type="PROSITE" id="PS01031">
    <property type="entry name" value="SHSP"/>
    <property type="match status" value="1"/>
</dbReference>
<dbReference type="InterPro" id="IPR002068">
    <property type="entry name" value="A-crystallin/Hsp20_dom"/>
</dbReference>
<evidence type="ECO:0000256" key="1">
    <source>
        <dbReference type="PROSITE-ProRule" id="PRU00285"/>
    </source>
</evidence>